<feature type="transmembrane region" description="Helical" evidence="1">
    <location>
        <begin position="65"/>
        <end position="88"/>
    </location>
</feature>
<evidence type="ECO:0000313" key="2">
    <source>
        <dbReference type="EMBL" id="KRR13456.1"/>
    </source>
</evidence>
<evidence type="ECO:0000256" key="1">
    <source>
        <dbReference type="SAM" id="Phobius"/>
    </source>
</evidence>
<dbReference type="OrthoDB" id="8854344at2"/>
<keyword evidence="3" id="KW-1185">Reference proteome</keyword>
<feature type="transmembrane region" description="Helical" evidence="1">
    <location>
        <begin position="95"/>
        <end position="117"/>
    </location>
</feature>
<proteinExistence type="predicted"/>
<sequence>MRSKDFGWSASALLLAISGIFLICVGCYFLFIRPALLPEDIRYMDLTPAELGSIGPRLAAWLNHVFNVMGGYVTATGVLALTLAATAFRQRCPWAVVGSIVAGLVSIGWMAATNFMINSDFKWVLLVFALTWAASIAAFAVKARRAVR</sequence>
<accession>A0A0R3M7T4</accession>
<keyword evidence="1" id="KW-1133">Transmembrane helix</keyword>
<keyword evidence="1" id="KW-0472">Membrane</keyword>
<feature type="transmembrane region" description="Helical" evidence="1">
    <location>
        <begin position="12"/>
        <end position="32"/>
    </location>
</feature>
<dbReference type="EMBL" id="LLXZ01000027">
    <property type="protein sequence ID" value="KRR13456.1"/>
    <property type="molecule type" value="Genomic_DNA"/>
</dbReference>
<comment type="caution">
    <text evidence="2">The sequence shown here is derived from an EMBL/GenBank/DDBJ whole genome shotgun (WGS) entry which is preliminary data.</text>
</comment>
<name>A0A0R3M7T4_9BRAD</name>
<protein>
    <submittedName>
        <fullName evidence="2">Uncharacterized protein</fullName>
    </submittedName>
</protein>
<feature type="transmembrane region" description="Helical" evidence="1">
    <location>
        <begin position="123"/>
        <end position="141"/>
    </location>
</feature>
<gene>
    <name evidence="2" type="ORF">CQ12_09865</name>
</gene>
<reference evidence="2 3" key="1">
    <citation type="submission" date="2014-03" db="EMBL/GenBank/DDBJ databases">
        <title>Bradyrhizobium valentinum sp. nov., isolated from effective nodules of Lupinus mariae-josephae, a lupine endemic of basic-lime soils in Eastern Spain.</title>
        <authorList>
            <person name="Duran D."/>
            <person name="Rey L."/>
            <person name="Navarro A."/>
            <person name="Busquets A."/>
            <person name="Imperial J."/>
            <person name="Ruiz-Argueso T."/>
        </authorList>
    </citation>
    <scope>NUCLEOTIDE SEQUENCE [LARGE SCALE GENOMIC DNA]</scope>
    <source>
        <strain evidence="2 3">PAC68</strain>
    </source>
</reference>
<dbReference type="STRING" id="280332.CQ12_09865"/>
<evidence type="ECO:0000313" key="3">
    <source>
        <dbReference type="Proteomes" id="UP000050863"/>
    </source>
</evidence>
<dbReference type="AlphaFoldDB" id="A0A0R3M7T4"/>
<keyword evidence="1" id="KW-0812">Transmembrane</keyword>
<dbReference type="Proteomes" id="UP000050863">
    <property type="component" value="Unassembled WGS sequence"/>
</dbReference>
<organism evidence="2 3">
    <name type="scientific">Bradyrhizobium jicamae</name>
    <dbReference type="NCBI Taxonomy" id="280332"/>
    <lineage>
        <taxon>Bacteria</taxon>
        <taxon>Pseudomonadati</taxon>
        <taxon>Pseudomonadota</taxon>
        <taxon>Alphaproteobacteria</taxon>
        <taxon>Hyphomicrobiales</taxon>
        <taxon>Nitrobacteraceae</taxon>
        <taxon>Bradyrhizobium</taxon>
    </lineage>
</organism>